<proteinExistence type="predicted"/>
<keyword evidence="2" id="KW-1185">Reference proteome</keyword>
<evidence type="ECO:0000313" key="1">
    <source>
        <dbReference type="EMBL" id="GMT05560.1"/>
    </source>
</evidence>
<gene>
    <name evidence="1" type="ORF">PENTCL1PPCAC_27734</name>
</gene>
<reference evidence="1" key="1">
    <citation type="submission" date="2023-10" db="EMBL/GenBank/DDBJ databases">
        <title>Genome assembly of Pristionchus species.</title>
        <authorList>
            <person name="Yoshida K."/>
            <person name="Sommer R.J."/>
        </authorList>
    </citation>
    <scope>NUCLEOTIDE SEQUENCE</scope>
    <source>
        <strain evidence="1">RS0144</strain>
    </source>
</reference>
<organism evidence="1 2">
    <name type="scientific">Pristionchus entomophagus</name>
    <dbReference type="NCBI Taxonomy" id="358040"/>
    <lineage>
        <taxon>Eukaryota</taxon>
        <taxon>Metazoa</taxon>
        <taxon>Ecdysozoa</taxon>
        <taxon>Nematoda</taxon>
        <taxon>Chromadorea</taxon>
        <taxon>Rhabditida</taxon>
        <taxon>Rhabditina</taxon>
        <taxon>Diplogasteromorpha</taxon>
        <taxon>Diplogasteroidea</taxon>
        <taxon>Neodiplogasteridae</taxon>
        <taxon>Pristionchus</taxon>
    </lineage>
</organism>
<dbReference type="Proteomes" id="UP001432027">
    <property type="component" value="Unassembled WGS sequence"/>
</dbReference>
<protein>
    <submittedName>
        <fullName evidence="1">Uncharacterized protein</fullName>
    </submittedName>
</protein>
<feature type="non-terminal residue" evidence="1">
    <location>
        <position position="123"/>
    </location>
</feature>
<evidence type="ECO:0000313" key="2">
    <source>
        <dbReference type="Proteomes" id="UP001432027"/>
    </source>
</evidence>
<dbReference type="EMBL" id="BTSX01000006">
    <property type="protein sequence ID" value="GMT05560.1"/>
    <property type="molecule type" value="Genomic_DNA"/>
</dbReference>
<accession>A0AAV5UH05</accession>
<feature type="non-terminal residue" evidence="1">
    <location>
        <position position="1"/>
    </location>
</feature>
<dbReference type="AlphaFoldDB" id="A0AAV5UH05"/>
<name>A0AAV5UH05_9BILA</name>
<comment type="caution">
    <text evidence="1">The sequence shown here is derived from an EMBL/GenBank/DDBJ whole genome shotgun (WGS) entry which is preliminary data.</text>
</comment>
<sequence>TVVVGWDSAPACARRTRGGSERGVCVVAKWRLRLSMSSISWRAMRVHAFEGEVRPPRRDWEMSEGRCHTDTRLFCSSVGWTFGRRECCGVLEEEGSPGVFIQSRSMDGVGREMTTTDDRSAHA</sequence>